<dbReference type="OrthoDB" id="1378449at2759"/>
<comment type="caution">
    <text evidence="2">The sequence shown here is derived from an EMBL/GenBank/DDBJ whole genome shotgun (WGS) entry which is preliminary data.</text>
</comment>
<dbReference type="Proteomes" id="UP000796880">
    <property type="component" value="Unassembled WGS sequence"/>
</dbReference>
<reference evidence="2" key="1">
    <citation type="submission" date="2020-03" db="EMBL/GenBank/DDBJ databases">
        <title>A high-quality chromosome-level genome assembly of a woody plant with both climbing and erect habits, Rhamnella rubrinervis.</title>
        <authorList>
            <person name="Lu Z."/>
            <person name="Yang Y."/>
            <person name="Zhu X."/>
            <person name="Sun Y."/>
        </authorList>
    </citation>
    <scope>NUCLEOTIDE SEQUENCE</scope>
    <source>
        <strain evidence="2">BYM</strain>
        <tissue evidence="2">Leaf</tissue>
    </source>
</reference>
<dbReference type="PANTHER" id="PTHR31170:SF20">
    <property type="entry name" value="DUF247 DOMAIN PROTEIN"/>
    <property type="match status" value="1"/>
</dbReference>
<dbReference type="AlphaFoldDB" id="A0A8K0MSG3"/>
<evidence type="ECO:0000313" key="3">
    <source>
        <dbReference type="Proteomes" id="UP000796880"/>
    </source>
</evidence>
<keyword evidence="1" id="KW-0812">Transmembrane</keyword>
<evidence type="ECO:0000256" key="1">
    <source>
        <dbReference type="SAM" id="Phobius"/>
    </source>
</evidence>
<feature type="transmembrane region" description="Helical" evidence="1">
    <location>
        <begin position="388"/>
        <end position="412"/>
    </location>
</feature>
<dbReference type="Pfam" id="PF03140">
    <property type="entry name" value="DUF247"/>
    <property type="match status" value="1"/>
</dbReference>
<name>A0A8K0MSG3_9ROSA</name>
<accession>A0A8K0MSG3</accession>
<dbReference type="PANTHER" id="PTHR31170">
    <property type="entry name" value="BNAC04G53230D PROTEIN"/>
    <property type="match status" value="1"/>
</dbReference>
<organism evidence="2 3">
    <name type="scientific">Rhamnella rubrinervis</name>
    <dbReference type="NCBI Taxonomy" id="2594499"/>
    <lineage>
        <taxon>Eukaryota</taxon>
        <taxon>Viridiplantae</taxon>
        <taxon>Streptophyta</taxon>
        <taxon>Embryophyta</taxon>
        <taxon>Tracheophyta</taxon>
        <taxon>Spermatophyta</taxon>
        <taxon>Magnoliopsida</taxon>
        <taxon>eudicotyledons</taxon>
        <taxon>Gunneridae</taxon>
        <taxon>Pentapetalae</taxon>
        <taxon>rosids</taxon>
        <taxon>fabids</taxon>
        <taxon>Rosales</taxon>
        <taxon>Rhamnaceae</taxon>
        <taxon>rhamnoid group</taxon>
        <taxon>Rhamneae</taxon>
        <taxon>Rhamnella</taxon>
    </lineage>
</organism>
<dbReference type="InterPro" id="IPR004158">
    <property type="entry name" value="DUF247_pln"/>
</dbReference>
<keyword evidence="1" id="KW-1133">Transmembrane helix</keyword>
<protein>
    <submittedName>
        <fullName evidence="2">Uncharacterized protein</fullName>
    </submittedName>
</protein>
<sequence>MTHNNEGLVASIKEKMEDISSVVFIFKVPHEYSYQNERAYTPNKVSIGPFHYRNSTLQAMEDHKWRYLNALLTRKSNPEASLDQCVKVLKELEHRARRCYGEKIDLTSDDFVQMMLVDGGFLIELFLRYAMKTLRRPNDPIFTTPGMLFELRCDMILLENQIPFSVLQELFKTVPIPEKCTQAFNELAFKFFANLFLGDQQVLKEKFCQEGYHLLDQVRHCMLPTCPKEQPQKAEAPKVLESATKLKKGGIKLKSYNAKSLSDVKFTNGVLSIPQLKYHDCVEKLLWNLFVFEHLHFHDTRRITSYACLMACLICSHKDVKLLGQQQILSNFKGKEKDIAEVFRKIREKVNVEDSHYSRLLEQVNEYKRNTWKQMKRDHVRQTSSPKLYIIAIALLLLTFIGTFFSVLSFCLRF</sequence>
<proteinExistence type="predicted"/>
<keyword evidence="1" id="KW-0472">Membrane</keyword>
<keyword evidence="3" id="KW-1185">Reference proteome</keyword>
<evidence type="ECO:0000313" key="2">
    <source>
        <dbReference type="EMBL" id="KAF3456349.1"/>
    </source>
</evidence>
<gene>
    <name evidence="2" type="ORF">FNV43_RR00999</name>
</gene>
<dbReference type="EMBL" id="VOIH02000001">
    <property type="protein sequence ID" value="KAF3456349.1"/>
    <property type="molecule type" value="Genomic_DNA"/>
</dbReference>